<evidence type="ECO:0000313" key="3">
    <source>
        <dbReference type="EMBL" id="GBG31607.1"/>
    </source>
</evidence>
<feature type="transmembrane region" description="Helical" evidence="1">
    <location>
        <begin position="82"/>
        <end position="102"/>
    </location>
</feature>
<keyword evidence="1" id="KW-0812">Transmembrane</keyword>
<dbReference type="Pfam" id="PF16035">
    <property type="entry name" value="Chalcone_2"/>
    <property type="match status" value="1"/>
</dbReference>
<dbReference type="OrthoDB" id="1904854at2759"/>
<evidence type="ECO:0000256" key="1">
    <source>
        <dbReference type="SAM" id="Phobius"/>
    </source>
</evidence>
<dbReference type="InterPro" id="IPR016087">
    <property type="entry name" value="Chalcone_isomerase"/>
</dbReference>
<dbReference type="InterPro" id="IPR036298">
    <property type="entry name" value="Chalcone_isomerase_sf"/>
</dbReference>
<dbReference type="GO" id="GO:0009570">
    <property type="term" value="C:chloroplast stroma"/>
    <property type="evidence" value="ECO:0007669"/>
    <property type="project" value="TreeGrafter"/>
</dbReference>
<protein>
    <recommendedName>
        <fullName evidence="2">Chalcone isomerase domain-containing protein</fullName>
    </recommendedName>
</protein>
<dbReference type="PANTHER" id="PTHR47284">
    <property type="entry name" value="FATTY-ACID-BINDING PROTEIN 2"/>
    <property type="match status" value="1"/>
</dbReference>
<keyword evidence="4" id="KW-1185">Reference proteome</keyword>
<proteinExistence type="predicted"/>
<dbReference type="InParanoid" id="A0A2R5GL45"/>
<dbReference type="PANTHER" id="PTHR47284:SF3">
    <property type="entry name" value="FATTY-ACID-BINDING PROTEIN 2"/>
    <property type="match status" value="1"/>
</dbReference>
<keyword evidence="1" id="KW-1133">Transmembrane helix</keyword>
<dbReference type="InterPro" id="IPR016088">
    <property type="entry name" value="Chalcone_isomerase_3-sand"/>
</dbReference>
<evidence type="ECO:0000313" key="4">
    <source>
        <dbReference type="Proteomes" id="UP000241890"/>
    </source>
</evidence>
<name>A0A2R5GL45_9STRA</name>
<dbReference type="EMBL" id="BEYU01000101">
    <property type="protein sequence ID" value="GBG31607.1"/>
    <property type="molecule type" value="Genomic_DNA"/>
</dbReference>
<accession>A0A2R5GL45</accession>
<organism evidence="3 4">
    <name type="scientific">Hondaea fermentalgiana</name>
    <dbReference type="NCBI Taxonomy" id="2315210"/>
    <lineage>
        <taxon>Eukaryota</taxon>
        <taxon>Sar</taxon>
        <taxon>Stramenopiles</taxon>
        <taxon>Bigyra</taxon>
        <taxon>Labyrinthulomycetes</taxon>
        <taxon>Thraustochytrida</taxon>
        <taxon>Thraustochytriidae</taxon>
        <taxon>Hondaea</taxon>
    </lineage>
</organism>
<dbReference type="Proteomes" id="UP000241890">
    <property type="component" value="Unassembled WGS sequence"/>
</dbReference>
<keyword evidence="1" id="KW-0472">Membrane</keyword>
<reference evidence="3 4" key="1">
    <citation type="submission" date="2017-12" db="EMBL/GenBank/DDBJ databases">
        <title>Sequencing, de novo assembly and annotation of complete genome of a new Thraustochytrid species, strain FCC1311.</title>
        <authorList>
            <person name="Sedici K."/>
            <person name="Godart F."/>
            <person name="Aiese Cigliano R."/>
            <person name="Sanseverino W."/>
            <person name="Barakat M."/>
            <person name="Ortet P."/>
            <person name="Marechal E."/>
            <person name="Cagnac O."/>
            <person name="Amato A."/>
        </authorList>
    </citation>
    <scope>NUCLEOTIDE SEQUENCE [LARGE SCALE GENOMIC DNA]</scope>
</reference>
<dbReference type="Gene3D" id="3.50.70.10">
    <property type="match status" value="1"/>
</dbReference>
<dbReference type="GO" id="GO:0016872">
    <property type="term" value="F:intramolecular lyase activity"/>
    <property type="evidence" value="ECO:0007669"/>
    <property type="project" value="InterPro"/>
</dbReference>
<feature type="domain" description="Chalcone isomerase" evidence="2">
    <location>
        <begin position="265"/>
        <end position="377"/>
    </location>
</feature>
<comment type="caution">
    <text evidence="3">The sequence shown here is derived from an EMBL/GenBank/DDBJ whole genome shotgun (WGS) entry which is preliminary data.</text>
</comment>
<evidence type="ECO:0000259" key="2">
    <source>
        <dbReference type="Pfam" id="PF16035"/>
    </source>
</evidence>
<gene>
    <name evidence="3" type="ORF">FCC1311_078322</name>
</gene>
<dbReference type="SUPFAM" id="SSF54626">
    <property type="entry name" value="Chalcone isomerase"/>
    <property type="match status" value="1"/>
</dbReference>
<sequence length="388" mass="42910">MLRFAAPQLARAAGATPAFSGLLRAPATTSAASFVARAQTLAVRGNVRAMRLSTQTKPRAQPRAKVETGHFQRSSVERKPKIFVAIFAFGMASGILSLVAFFEMTRARCEDAPGPTDSLMTVVEPVTQTKFPLTLQDYSTVGSTHWLVARSVRCMLGLCSLERARAYSYAVYFSSEAAEACKKLKSMEEINEVLLPKRVCAEEAALASDETEDQPDFLPASKFEGAKKGYVFKLDKENGGLGYHKDSVSRMMAHVQESRDSSYPSLALRIVMLRDQNGDHIAHGFDRTLLGRIRSAQGDKKGRGKDALRKLTQFLGRQKEWRKGDTLEFIRLPHGYTDVRVNGEKKLSLNSESLSWAVFDAYMGPKGHMSSASREELISRTEEISSLL</sequence>
<dbReference type="GO" id="GO:0005504">
    <property type="term" value="F:fatty acid binding"/>
    <property type="evidence" value="ECO:0007669"/>
    <property type="project" value="TreeGrafter"/>
</dbReference>
<dbReference type="AlphaFoldDB" id="A0A2R5GL45"/>